<accession>A0A200QTM7</accession>
<reference evidence="2 3" key="1">
    <citation type="journal article" date="2017" name="Mol. Plant">
        <title>The Genome of Medicinal Plant Macleaya cordata Provides New Insights into Benzylisoquinoline Alkaloids Metabolism.</title>
        <authorList>
            <person name="Liu X."/>
            <person name="Liu Y."/>
            <person name="Huang P."/>
            <person name="Ma Y."/>
            <person name="Qing Z."/>
            <person name="Tang Q."/>
            <person name="Cao H."/>
            <person name="Cheng P."/>
            <person name="Zheng Y."/>
            <person name="Yuan Z."/>
            <person name="Zhou Y."/>
            <person name="Liu J."/>
            <person name="Tang Z."/>
            <person name="Zhuo Y."/>
            <person name="Zhang Y."/>
            <person name="Yu L."/>
            <person name="Huang J."/>
            <person name="Yang P."/>
            <person name="Peng Q."/>
            <person name="Zhang J."/>
            <person name="Jiang W."/>
            <person name="Zhang Z."/>
            <person name="Lin K."/>
            <person name="Ro D.K."/>
            <person name="Chen X."/>
            <person name="Xiong X."/>
            <person name="Shang Y."/>
            <person name="Huang S."/>
            <person name="Zeng J."/>
        </authorList>
    </citation>
    <scope>NUCLEOTIDE SEQUENCE [LARGE SCALE GENOMIC DNA]</scope>
    <source>
        <strain evidence="3">cv. BLH2017</strain>
        <tissue evidence="2">Root</tissue>
    </source>
</reference>
<name>A0A200QTM7_MACCD</name>
<keyword evidence="1" id="KW-0472">Membrane</keyword>
<sequence>MHLTTLGFKTPFSAVQVYHRFSPLSTGSRVSTRFYFLEKKKRFPSNKEQLKAQRICSTIGNGDASDVSNFDKSSADQEGSGESCGSLQAKSFTFNEFYVAPAPGRMGYVAAAQRFLKLMAMVWAGSQVTKLARVGGALALAPFVDRGLSWFTMQFKFQTQGKAFMAIVGGCFGLAVLLFFVVTLLSA</sequence>
<evidence type="ECO:0000313" key="2">
    <source>
        <dbReference type="EMBL" id="OVA13828.1"/>
    </source>
</evidence>
<protein>
    <submittedName>
        <fullName evidence="2">Uncharacterized protein</fullName>
    </submittedName>
</protein>
<gene>
    <name evidence="2" type="ORF">BVC80_1769g97</name>
</gene>
<evidence type="ECO:0000313" key="3">
    <source>
        <dbReference type="Proteomes" id="UP000195402"/>
    </source>
</evidence>
<dbReference type="PANTHER" id="PTHR34370">
    <property type="entry name" value="OS04G0600100 PROTEIN"/>
    <property type="match status" value="1"/>
</dbReference>
<dbReference type="AlphaFoldDB" id="A0A200QTM7"/>
<dbReference type="InParanoid" id="A0A200QTM7"/>
<dbReference type="EMBL" id="MVGT01001095">
    <property type="protein sequence ID" value="OVA13828.1"/>
    <property type="molecule type" value="Genomic_DNA"/>
</dbReference>
<organism evidence="2 3">
    <name type="scientific">Macleaya cordata</name>
    <name type="common">Five-seeded plume-poppy</name>
    <name type="synonym">Bocconia cordata</name>
    <dbReference type="NCBI Taxonomy" id="56857"/>
    <lineage>
        <taxon>Eukaryota</taxon>
        <taxon>Viridiplantae</taxon>
        <taxon>Streptophyta</taxon>
        <taxon>Embryophyta</taxon>
        <taxon>Tracheophyta</taxon>
        <taxon>Spermatophyta</taxon>
        <taxon>Magnoliopsida</taxon>
        <taxon>Ranunculales</taxon>
        <taxon>Papaveraceae</taxon>
        <taxon>Papaveroideae</taxon>
        <taxon>Macleaya</taxon>
    </lineage>
</organism>
<feature type="transmembrane region" description="Helical" evidence="1">
    <location>
        <begin position="163"/>
        <end position="185"/>
    </location>
</feature>
<comment type="caution">
    <text evidence="2">The sequence shown here is derived from an EMBL/GenBank/DDBJ whole genome shotgun (WGS) entry which is preliminary data.</text>
</comment>
<keyword evidence="1" id="KW-0812">Transmembrane</keyword>
<proteinExistence type="predicted"/>
<evidence type="ECO:0000256" key="1">
    <source>
        <dbReference type="SAM" id="Phobius"/>
    </source>
</evidence>
<keyword evidence="3" id="KW-1185">Reference proteome</keyword>
<dbReference type="Proteomes" id="UP000195402">
    <property type="component" value="Unassembled WGS sequence"/>
</dbReference>
<keyword evidence="1" id="KW-1133">Transmembrane helix</keyword>
<dbReference type="PANTHER" id="PTHR34370:SF2">
    <property type="entry name" value="GAG-POL POLYPROTEIN_RETROTRANSPOSON"/>
    <property type="match status" value="1"/>
</dbReference>
<dbReference type="OrthoDB" id="2020192at2759"/>